<dbReference type="GO" id="GO:0003723">
    <property type="term" value="F:RNA binding"/>
    <property type="evidence" value="ECO:0007669"/>
    <property type="project" value="UniProtKB-UniRule"/>
</dbReference>
<comment type="caution">
    <text evidence="6">Lacks conserved residue(s) required for the propagation of feature annotation.</text>
</comment>
<keyword evidence="2 6" id="KW-0489">Methyltransferase</keyword>
<dbReference type="PROSITE" id="PS51686">
    <property type="entry name" value="SAM_MT_RSMB_NOP"/>
    <property type="match status" value="1"/>
</dbReference>
<dbReference type="PROSITE" id="PS01153">
    <property type="entry name" value="NOL1_NOP2_SUN"/>
    <property type="match status" value="1"/>
</dbReference>
<evidence type="ECO:0000259" key="8">
    <source>
        <dbReference type="PROSITE" id="PS51686"/>
    </source>
</evidence>
<dbReference type="RefSeq" id="WP_109903195.1">
    <property type="nucleotide sequence ID" value="NZ_QGLE01000002.1"/>
</dbReference>
<dbReference type="GO" id="GO:0008173">
    <property type="term" value="F:RNA methyltransferase activity"/>
    <property type="evidence" value="ECO:0007669"/>
    <property type="project" value="InterPro"/>
</dbReference>
<feature type="compositionally biased region" description="Low complexity" evidence="7">
    <location>
        <begin position="1"/>
        <end position="17"/>
    </location>
</feature>
<keyword evidence="3 6" id="KW-0808">Transferase</keyword>
<dbReference type="InterPro" id="IPR029063">
    <property type="entry name" value="SAM-dependent_MTases_sf"/>
</dbReference>
<sequence>MSFSRPPRSGAPGPAAPVHRRPRPKPEAEIADAVIDALVAVESGRAADKVLKATFDRRKWPPPMRSRIARLTLGIIRWRAQLDWWLERAGCRPQPMSRFVAALALIEGAEKGVIRKHLPRIPTPEAHAMDELVGHSLDHPDQPTAIAANLPDWLMPRLAARFGKRLLPEAQALCAETGLDMRANILKGSRDGAIAALAEDGIIAVPTPLSPVGLRVEGRPAIARSRAWRDGLVEVQDEASQLAALILGARPGERVLDFCAGAGGKTLAIAGTMANKGRLIATDSDERRLEQAVPRLRRADVHNVARHAIGAEGDRWLNRQKGAFDRVLVDAPCTGTGTFRRNPDAKWRTSPEELEHLTALQARLLDRAATLVRPGGRLVYATCSVLIEEDDAQIEAFLARHPDFRVVPVAEAWAAIGSPRPVPVDGPYLSLSPALHGTDGFFAAVLERGAAAPPAV</sequence>
<gene>
    <name evidence="9" type="ORF">DKG74_04820</name>
</gene>
<feature type="region of interest" description="Disordered" evidence="7">
    <location>
        <begin position="1"/>
        <end position="25"/>
    </location>
</feature>
<evidence type="ECO:0000256" key="3">
    <source>
        <dbReference type="ARBA" id="ARBA00022679"/>
    </source>
</evidence>
<feature type="binding site" evidence="6">
    <location>
        <position position="283"/>
    </location>
    <ligand>
        <name>S-adenosyl-L-methionine</name>
        <dbReference type="ChEBI" id="CHEBI:59789"/>
    </ligand>
</feature>
<feature type="domain" description="SAM-dependent MTase RsmB/NOP-type" evidence="8">
    <location>
        <begin position="169"/>
        <end position="449"/>
    </location>
</feature>
<dbReference type="EMBL" id="QGLE01000002">
    <property type="protein sequence ID" value="PWR25094.1"/>
    <property type="molecule type" value="Genomic_DNA"/>
</dbReference>
<dbReference type="AlphaFoldDB" id="A0A317EFM5"/>
<feature type="binding site" evidence="6">
    <location>
        <position position="330"/>
    </location>
    <ligand>
        <name>S-adenosyl-L-methionine</name>
        <dbReference type="ChEBI" id="CHEBI:59789"/>
    </ligand>
</feature>
<dbReference type="Pfam" id="PF01189">
    <property type="entry name" value="Methyltr_RsmB-F"/>
    <property type="match status" value="1"/>
</dbReference>
<comment type="caution">
    <text evidence="9">The sequence shown here is derived from an EMBL/GenBank/DDBJ whole genome shotgun (WGS) entry which is preliminary data.</text>
</comment>
<dbReference type="Proteomes" id="UP000245461">
    <property type="component" value="Unassembled WGS sequence"/>
</dbReference>
<dbReference type="SUPFAM" id="SSF53335">
    <property type="entry name" value="S-adenosyl-L-methionine-dependent methyltransferases"/>
    <property type="match status" value="1"/>
</dbReference>
<protein>
    <submittedName>
        <fullName evidence="9">rRNA cytosine-C5-methylase</fullName>
    </submittedName>
</protein>
<dbReference type="Pfam" id="PF22458">
    <property type="entry name" value="RsmF-B_ferredox"/>
    <property type="match status" value="1"/>
</dbReference>
<accession>A0A317EFM5</accession>
<dbReference type="PRINTS" id="PR02008">
    <property type="entry name" value="RCMTFAMILY"/>
</dbReference>
<dbReference type="InterPro" id="IPR001678">
    <property type="entry name" value="MeTrfase_RsmB-F_NOP2_dom"/>
</dbReference>
<evidence type="ECO:0000256" key="1">
    <source>
        <dbReference type="ARBA" id="ARBA00007494"/>
    </source>
</evidence>
<evidence type="ECO:0000313" key="10">
    <source>
        <dbReference type="Proteomes" id="UP000245461"/>
    </source>
</evidence>
<comment type="similarity">
    <text evidence="1 6">Belongs to the class I-like SAM-binding methyltransferase superfamily. RsmB/NOP family.</text>
</comment>
<keyword evidence="10" id="KW-1185">Reference proteome</keyword>
<dbReference type="InterPro" id="IPR018314">
    <property type="entry name" value="RsmB/NOL1/NOP2-like_CS"/>
</dbReference>
<evidence type="ECO:0000313" key="9">
    <source>
        <dbReference type="EMBL" id="PWR25094.1"/>
    </source>
</evidence>
<dbReference type="InterPro" id="IPR049560">
    <property type="entry name" value="MeTrfase_RsmB-F_NOP2_cat"/>
</dbReference>
<evidence type="ECO:0000256" key="7">
    <source>
        <dbReference type="SAM" id="MobiDB-lite"/>
    </source>
</evidence>
<keyword evidence="5 6" id="KW-0694">RNA-binding</keyword>
<dbReference type="InterPro" id="IPR023267">
    <property type="entry name" value="RCMT"/>
</dbReference>
<dbReference type="CDD" id="cd02440">
    <property type="entry name" value="AdoMet_MTases"/>
    <property type="match status" value="1"/>
</dbReference>
<dbReference type="PANTHER" id="PTHR22807:SF53">
    <property type="entry name" value="RIBOSOMAL RNA SMALL SUBUNIT METHYLTRANSFERASE B-RELATED"/>
    <property type="match status" value="1"/>
</dbReference>
<reference evidence="9 10" key="1">
    <citation type="submission" date="2018-05" db="EMBL/GenBank/DDBJ databases">
        <title>Zavarzinia sp. HR-AS.</title>
        <authorList>
            <person name="Lee Y."/>
            <person name="Jeon C.O."/>
        </authorList>
    </citation>
    <scope>NUCLEOTIDE SEQUENCE [LARGE SCALE GENOMIC DNA]</scope>
    <source>
        <strain evidence="9 10">HR-AS</strain>
    </source>
</reference>
<evidence type="ECO:0000256" key="2">
    <source>
        <dbReference type="ARBA" id="ARBA00022603"/>
    </source>
</evidence>
<feature type="active site" description="Nucleophile" evidence="6">
    <location>
        <position position="383"/>
    </location>
</feature>
<dbReference type="Gene3D" id="3.40.50.150">
    <property type="entry name" value="Vaccinia Virus protein VP39"/>
    <property type="match status" value="1"/>
</dbReference>
<dbReference type="PANTHER" id="PTHR22807">
    <property type="entry name" value="NOP2 YEAST -RELATED NOL1/NOP2/FMU SUN DOMAIN-CONTAINING"/>
    <property type="match status" value="1"/>
</dbReference>
<keyword evidence="4 6" id="KW-0949">S-adenosyl-L-methionine</keyword>
<dbReference type="OrthoDB" id="9810297at2"/>
<evidence type="ECO:0000256" key="4">
    <source>
        <dbReference type="ARBA" id="ARBA00022691"/>
    </source>
</evidence>
<evidence type="ECO:0000256" key="6">
    <source>
        <dbReference type="PROSITE-ProRule" id="PRU01023"/>
    </source>
</evidence>
<dbReference type="InterPro" id="IPR054728">
    <property type="entry name" value="RsmB-like_ferredoxin"/>
</dbReference>
<evidence type="ECO:0000256" key="5">
    <source>
        <dbReference type="ARBA" id="ARBA00022884"/>
    </source>
</evidence>
<dbReference type="GO" id="GO:0001510">
    <property type="term" value="P:RNA methylation"/>
    <property type="evidence" value="ECO:0007669"/>
    <property type="project" value="InterPro"/>
</dbReference>
<proteinExistence type="inferred from homology"/>
<name>A0A317EFM5_9PROT</name>
<organism evidence="9 10">
    <name type="scientific">Zavarzinia aquatilis</name>
    <dbReference type="NCBI Taxonomy" id="2211142"/>
    <lineage>
        <taxon>Bacteria</taxon>
        <taxon>Pseudomonadati</taxon>
        <taxon>Pseudomonadota</taxon>
        <taxon>Alphaproteobacteria</taxon>
        <taxon>Rhodospirillales</taxon>
        <taxon>Zavarziniaceae</taxon>
        <taxon>Zavarzinia</taxon>
    </lineage>
</organism>